<dbReference type="Proteomes" id="UP001341840">
    <property type="component" value="Unassembled WGS sequence"/>
</dbReference>
<gene>
    <name evidence="3" type="ORF">PIB30_025035</name>
</gene>
<organism evidence="3 4">
    <name type="scientific">Stylosanthes scabra</name>
    <dbReference type="NCBI Taxonomy" id="79078"/>
    <lineage>
        <taxon>Eukaryota</taxon>
        <taxon>Viridiplantae</taxon>
        <taxon>Streptophyta</taxon>
        <taxon>Embryophyta</taxon>
        <taxon>Tracheophyta</taxon>
        <taxon>Spermatophyta</taxon>
        <taxon>Magnoliopsida</taxon>
        <taxon>eudicotyledons</taxon>
        <taxon>Gunneridae</taxon>
        <taxon>Pentapetalae</taxon>
        <taxon>rosids</taxon>
        <taxon>fabids</taxon>
        <taxon>Fabales</taxon>
        <taxon>Fabaceae</taxon>
        <taxon>Papilionoideae</taxon>
        <taxon>50 kb inversion clade</taxon>
        <taxon>dalbergioids sensu lato</taxon>
        <taxon>Dalbergieae</taxon>
        <taxon>Pterocarpus clade</taxon>
        <taxon>Stylosanthes</taxon>
    </lineage>
</organism>
<evidence type="ECO:0000313" key="4">
    <source>
        <dbReference type="Proteomes" id="UP001341840"/>
    </source>
</evidence>
<evidence type="ECO:0000313" key="3">
    <source>
        <dbReference type="EMBL" id="MED6120881.1"/>
    </source>
</evidence>
<feature type="compositionally biased region" description="Basic and acidic residues" evidence="2">
    <location>
        <begin position="39"/>
        <end position="50"/>
    </location>
</feature>
<accession>A0ABU6RA68</accession>
<feature type="coiled-coil region" evidence="1">
    <location>
        <begin position="65"/>
        <end position="152"/>
    </location>
</feature>
<feature type="region of interest" description="Disordered" evidence="2">
    <location>
        <begin position="16"/>
        <end position="51"/>
    </location>
</feature>
<evidence type="ECO:0000256" key="2">
    <source>
        <dbReference type="SAM" id="MobiDB-lite"/>
    </source>
</evidence>
<evidence type="ECO:0000256" key="1">
    <source>
        <dbReference type="SAM" id="Coils"/>
    </source>
</evidence>
<sequence>MDIDAEEDFQRYVEELGRAPEPFPLRSSQAFVPNEPMEAADRQSASHDDSSYDVSGVCVARLLCLGKFEELKANSEAEKKKEESNWGQKKLELERELEAVREQNTLKDKELLELKADNEQLKGKLQKFVKEKKELEARVVELCVQKKEAETSKENHGYDMMAAGFERAR</sequence>
<keyword evidence="1" id="KW-0175">Coiled coil</keyword>
<dbReference type="EMBL" id="JASCZI010030299">
    <property type="protein sequence ID" value="MED6120881.1"/>
    <property type="molecule type" value="Genomic_DNA"/>
</dbReference>
<protein>
    <submittedName>
        <fullName evidence="3">Uncharacterized protein</fullName>
    </submittedName>
</protein>
<reference evidence="3 4" key="1">
    <citation type="journal article" date="2023" name="Plants (Basel)">
        <title>Bridging the Gap: Combining Genomics and Transcriptomics Approaches to Understand Stylosanthes scabra, an Orphan Legume from the Brazilian Caatinga.</title>
        <authorList>
            <person name="Ferreira-Neto J.R.C."/>
            <person name="da Silva M.D."/>
            <person name="Binneck E."/>
            <person name="de Melo N.F."/>
            <person name="da Silva R.H."/>
            <person name="de Melo A.L.T.M."/>
            <person name="Pandolfi V."/>
            <person name="Bustamante F.O."/>
            <person name="Brasileiro-Vidal A.C."/>
            <person name="Benko-Iseppon A.M."/>
        </authorList>
    </citation>
    <scope>NUCLEOTIDE SEQUENCE [LARGE SCALE GENOMIC DNA]</scope>
    <source>
        <tissue evidence="3">Leaves</tissue>
    </source>
</reference>
<keyword evidence="4" id="KW-1185">Reference proteome</keyword>
<comment type="caution">
    <text evidence="3">The sequence shown here is derived from an EMBL/GenBank/DDBJ whole genome shotgun (WGS) entry which is preliminary data.</text>
</comment>
<name>A0ABU6RA68_9FABA</name>
<proteinExistence type="predicted"/>